<dbReference type="Proteomes" id="UP000054770">
    <property type="component" value="Unassembled WGS sequence"/>
</dbReference>
<comment type="caution">
    <text evidence="1">The sequence shown here is derived from an EMBL/GenBank/DDBJ whole genome shotgun (WGS) entry which is preliminary data.</text>
</comment>
<dbReference type="EMBL" id="FCON02000172">
    <property type="protein sequence ID" value="SAL84889.1"/>
    <property type="molecule type" value="Genomic_DNA"/>
</dbReference>
<reference evidence="1" key="1">
    <citation type="submission" date="2016-01" db="EMBL/GenBank/DDBJ databases">
        <authorList>
            <person name="Peeters C."/>
        </authorList>
    </citation>
    <scope>NUCLEOTIDE SEQUENCE [LARGE SCALE GENOMIC DNA]</scope>
    <source>
        <strain evidence="1">LMG 22940</strain>
    </source>
</reference>
<organism evidence="1 2">
    <name type="scientific">Caballeronia choica</name>
    <dbReference type="NCBI Taxonomy" id="326476"/>
    <lineage>
        <taxon>Bacteria</taxon>
        <taxon>Pseudomonadati</taxon>
        <taxon>Pseudomonadota</taxon>
        <taxon>Betaproteobacteria</taxon>
        <taxon>Burkholderiales</taxon>
        <taxon>Burkholderiaceae</taxon>
        <taxon>Caballeronia</taxon>
    </lineage>
</organism>
<dbReference type="OrthoDB" id="53863at2"/>
<gene>
    <name evidence="1" type="ORF">AWB68_07479</name>
</gene>
<protein>
    <submittedName>
        <fullName evidence="1">Uncharacterized protein</fullName>
    </submittedName>
</protein>
<name>A0A158KVZ7_9BURK</name>
<sequence>MRCTIVLEFDNGDGSVVKRVEVMRLHRATENQTPGDQTGACQTVQRVRADRWPGFEGVFDCCATCAIA</sequence>
<accession>A0A158KVZ7</accession>
<proteinExistence type="predicted"/>
<evidence type="ECO:0000313" key="2">
    <source>
        <dbReference type="Proteomes" id="UP000054770"/>
    </source>
</evidence>
<evidence type="ECO:0000313" key="1">
    <source>
        <dbReference type="EMBL" id="SAL84889.1"/>
    </source>
</evidence>
<dbReference type="AlphaFoldDB" id="A0A158KVZ7"/>
<keyword evidence="2" id="KW-1185">Reference proteome</keyword>